<evidence type="ECO:0008006" key="4">
    <source>
        <dbReference type="Google" id="ProtNLM"/>
    </source>
</evidence>
<dbReference type="RefSeq" id="WP_238271081.1">
    <property type="nucleotide sequence ID" value="NZ_BPQG01000008.1"/>
</dbReference>
<feature type="signal peptide" evidence="1">
    <location>
        <begin position="1"/>
        <end position="30"/>
    </location>
</feature>
<proteinExistence type="predicted"/>
<gene>
    <name evidence="2" type="ORF">AFCDBAGC_0897</name>
</gene>
<comment type="caution">
    <text evidence="2">The sequence shown here is derived from an EMBL/GenBank/DDBJ whole genome shotgun (WGS) entry which is preliminary data.</text>
</comment>
<evidence type="ECO:0000313" key="3">
    <source>
        <dbReference type="Proteomes" id="UP001055117"/>
    </source>
</evidence>
<keyword evidence="3" id="KW-1185">Reference proteome</keyword>
<dbReference type="EMBL" id="BPQG01000008">
    <property type="protein sequence ID" value="GJD43055.1"/>
    <property type="molecule type" value="Genomic_DNA"/>
</dbReference>
<protein>
    <recommendedName>
        <fullName evidence="4">Secreted protein</fullName>
    </recommendedName>
</protein>
<feature type="chain" id="PRO_5047518868" description="Secreted protein" evidence="1">
    <location>
        <begin position="31"/>
        <end position="86"/>
    </location>
</feature>
<evidence type="ECO:0000313" key="2">
    <source>
        <dbReference type="EMBL" id="GJD43055.1"/>
    </source>
</evidence>
<name>A0ABQ4QDY6_9HYPH</name>
<organism evidence="2 3">
    <name type="scientific">Methylobacterium cerastii</name>
    <dbReference type="NCBI Taxonomy" id="932741"/>
    <lineage>
        <taxon>Bacteria</taxon>
        <taxon>Pseudomonadati</taxon>
        <taxon>Pseudomonadota</taxon>
        <taxon>Alphaproteobacteria</taxon>
        <taxon>Hyphomicrobiales</taxon>
        <taxon>Methylobacteriaceae</taxon>
        <taxon>Methylobacterium</taxon>
    </lineage>
</organism>
<keyword evidence="1" id="KW-0732">Signal</keyword>
<accession>A0ABQ4QDY6</accession>
<evidence type="ECO:0000256" key="1">
    <source>
        <dbReference type="SAM" id="SignalP"/>
    </source>
</evidence>
<dbReference type="Proteomes" id="UP001055117">
    <property type="component" value="Unassembled WGS sequence"/>
</dbReference>
<reference evidence="2 3" key="1">
    <citation type="journal article" date="2021" name="Front. Microbiol.">
        <title>Comprehensive Comparative Genomics and Phenotyping of Methylobacterium Species.</title>
        <authorList>
            <person name="Alessa O."/>
            <person name="Ogura Y."/>
            <person name="Fujitani Y."/>
            <person name="Takami H."/>
            <person name="Hayashi T."/>
            <person name="Sahin N."/>
            <person name="Tani A."/>
        </authorList>
    </citation>
    <scope>NUCLEOTIDE SEQUENCE [LARGE SCALE GENOMIC DNA]</scope>
    <source>
        <strain evidence="2 3">DSM 23679</strain>
    </source>
</reference>
<sequence>MSTMSVAPALTLVALLGLAAPLATPTAASAASATTAAVTKVADVTPPVRAVSANEGEEDGGTCSRMRRRLWVEGEGWIVRRITTCR</sequence>